<evidence type="ECO:0000313" key="3">
    <source>
        <dbReference type="EMBL" id="KXB05043.1"/>
    </source>
</evidence>
<accession>A0A133VF23</accession>
<evidence type="ECO:0000313" key="4">
    <source>
        <dbReference type="Proteomes" id="UP000070076"/>
    </source>
</evidence>
<dbReference type="PANTHER" id="PTHR43122:SF1">
    <property type="entry name" value="IRON-SULFUR-BINDING PROTEIN"/>
    <property type="match status" value="1"/>
</dbReference>
<dbReference type="Proteomes" id="UP000070076">
    <property type="component" value="Unassembled WGS sequence"/>
</dbReference>
<dbReference type="Pfam" id="PF13187">
    <property type="entry name" value="Fer4_9"/>
    <property type="match status" value="1"/>
</dbReference>
<feature type="domain" description="4Fe-4S ferredoxin-type" evidence="2">
    <location>
        <begin position="61"/>
        <end position="90"/>
    </location>
</feature>
<proteinExistence type="predicted"/>
<comment type="caution">
    <text evidence="3">The sequence shown here is derived from an EMBL/GenBank/DDBJ whole genome shotgun (WGS) entry which is preliminary data.</text>
</comment>
<dbReference type="PROSITE" id="PS51379">
    <property type="entry name" value="4FE4S_FER_2"/>
    <property type="match status" value="2"/>
</dbReference>
<feature type="region of interest" description="Disordered" evidence="1">
    <location>
        <begin position="1"/>
        <end position="27"/>
    </location>
</feature>
<evidence type="ECO:0000259" key="2">
    <source>
        <dbReference type="PROSITE" id="PS51379"/>
    </source>
</evidence>
<dbReference type="AlphaFoldDB" id="A0A133VF23"/>
<dbReference type="PROSITE" id="PS00198">
    <property type="entry name" value="4FE4S_FER_1"/>
    <property type="match status" value="1"/>
</dbReference>
<organism evidence="3 4">
    <name type="scientific">candidate division MSBL1 archaeon SCGC-AAA261O19</name>
    <dbReference type="NCBI Taxonomy" id="1698277"/>
    <lineage>
        <taxon>Archaea</taxon>
        <taxon>Methanobacteriati</taxon>
        <taxon>Methanobacteriota</taxon>
        <taxon>candidate division MSBL1</taxon>
    </lineage>
</organism>
<evidence type="ECO:0000256" key="1">
    <source>
        <dbReference type="SAM" id="MobiDB-lite"/>
    </source>
</evidence>
<keyword evidence="4" id="KW-1185">Reference proteome</keyword>
<name>A0A133VF23_9EURY</name>
<dbReference type="InterPro" id="IPR017896">
    <property type="entry name" value="4Fe4S_Fe-S-bd"/>
</dbReference>
<dbReference type="SUPFAM" id="SSF54862">
    <property type="entry name" value="4Fe-4S ferredoxins"/>
    <property type="match status" value="1"/>
</dbReference>
<dbReference type="Gene3D" id="3.30.70.20">
    <property type="match status" value="1"/>
</dbReference>
<feature type="domain" description="4Fe-4S ferredoxin-type" evidence="2">
    <location>
        <begin position="29"/>
        <end position="59"/>
    </location>
</feature>
<dbReference type="InterPro" id="IPR017900">
    <property type="entry name" value="4Fe4S_Fe_S_CS"/>
</dbReference>
<protein>
    <recommendedName>
        <fullName evidence="2">4Fe-4S ferredoxin-type domain-containing protein</fullName>
    </recommendedName>
</protein>
<dbReference type="EMBL" id="LHYB01000003">
    <property type="protein sequence ID" value="KXB05043.1"/>
    <property type="molecule type" value="Genomic_DNA"/>
</dbReference>
<sequence length="162" mass="18372">MTNHFRKTGVLTQEDLENNFPPPERREKGPVAVIEDVEEIPCNPCKEVCPFDAIEMNSLTDPPKLNFEKCTGCALCLRYCPGLAIFIVDQANSPDEKTWITIPYEYLPIPDEGDEVKGLDREGNEFPAKVVRVVRARKGVDFYLVTIEVDEELQDIVRGVRC</sequence>
<dbReference type="GO" id="GO:0016491">
    <property type="term" value="F:oxidoreductase activity"/>
    <property type="evidence" value="ECO:0007669"/>
    <property type="project" value="UniProtKB-ARBA"/>
</dbReference>
<dbReference type="PANTHER" id="PTHR43122">
    <property type="entry name" value="FERREDOXIN SUBUNIT OF PYRUVATE:FLAVODOXIN OXIDOREDUCTASE-RELATED"/>
    <property type="match status" value="1"/>
</dbReference>
<gene>
    <name evidence="3" type="ORF">AKJ48_00570</name>
</gene>
<reference evidence="3 4" key="1">
    <citation type="journal article" date="2016" name="Sci. Rep.">
        <title>Metabolic traits of an uncultured archaeal lineage -MSBL1- from brine pools of the Red Sea.</title>
        <authorList>
            <person name="Mwirichia R."/>
            <person name="Alam I."/>
            <person name="Rashid M."/>
            <person name="Vinu M."/>
            <person name="Ba-Alawi W."/>
            <person name="Anthony Kamau A."/>
            <person name="Kamanda Ngugi D."/>
            <person name="Goker M."/>
            <person name="Klenk H.P."/>
            <person name="Bajic V."/>
            <person name="Stingl U."/>
        </authorList>
    </citation>
    <scope>NUCLEOTIDE SEQUENCE [LARGE SCALE GENOMIC DNA]</scope>
    <source>
        <strain evidence="3">SCGC-AAA261O19</strain>
    </source>
</reference>